<proteinExistence type="predicted"/>
<evidence type="ECO:0000313" key="1">
    <source>
        <dbReference type="EMBL" id="MBA4678572.1"/>
    </source>
</evidence>
<sequence length="211" mass="23613">MDGGDDVEIHLGFGNNLDSNDLILELTPLTLGRACMPKMPSPNLLPQLILSPKILSITKAFIQLLPSLPPILLRYAPFLGLHRPEPLCQRRLNVLGRRRWRKRPLEEPPWRRPGWRRRHSGGQRAWPRFAMRIRTRPGAGRGRPRRCIFYIGGFRRRKRTLRVSNSGDGGGNDRSDSAVTVGVAGDGFTVTLPHSSGEVSNSIFSLLVTAV</sequence>
<dbReference type="EMBL" id="GISG01279707">
    <property type="protein sequence ID" value="MBA4678572.1"/>
    <property type="molecule type" value="Transcribed_RNA"/>
</dbReference>
<reference evidence="1" key="1">
    <citation type="journal article" date="2013" name="J. Plant Res.">
        <title>Effect of fungi and light on seed germination of three Opuntia species from semiarid lands of central Mexico.</title>
        <authorList>
            <person name="Delgado-Sanchez P."/>
            <person name="Jimenez-Bremont J.F."/>
            <person name="Guerrero-Gonzalez Mde L."/>
            <person name="Flores J."/>
        </authorList>
    </citation>
    <scope>NUCLEOTIDE SEQUENCE</scope>
    <source>
        <tissue evidence="1">Cladode</tissue>
    </source>
</reference>
<accession>A0A7C9AWR7</accession>
<name>A0A7C9AWR7_OPUST</name>
<dbReference type="AlphaFoldDB" id="A0A7C9AWR7"/>
<organism evidence="1">
    <name type="scientific">Opuntia streptacantha</name>
    <name type="common">Prickly pear cactus</name>
    <name type="synonym">Opuntia cardona</name>
    <dbReference type="NCBI Taxonomy" id="393608"/>
    <lineage>
        <taxon>Eukaryota</taxon>
        <taxon>Viridiplantae</taxon>
        <taxon>Streptophyta</taxon>
        <taxon>Embryophyta</taxon>
        <taxon>Tracheophyta</taxon>
        <taxon>Spermatophyta</taxon>
        <taxon>Magnoliopsida</taxon>
        <taxon>eudicotyledons</taxon>
        <taxon>Gunneridae</taxon>
        <taxon>Pentapetalae</taxon>
        <taxon>Caryophyllales</taxon>
        <taxon>Cactineae</taxon>
        <taxon>Cactaceae</taxon>
        <taxon>Opuntioideae</taxon>
        <taxon>Opuntia</taxon>
    </lineage>
</organism>
<protein>
    <submittedName>
        <fullName evidence="1">Uncharacterized protein</fullName>
    </submittedName>
</protein>
<reference evidence="1" key="2">
    <citation type="submission" date="2020-07" db="EMBL/GenBank/DDBJ databases">
        <authorList>
            <person name="Vera ALvarez R."/>
            <person name="Arias-Moreno D.M."/>
            <person name="Jimenez-Jacinto V."/>
            <person name="Jimenez-Bremont J.F."/>
            <person name="Swaminathan K."/>
            <person name="Moose S.P."/>
            <person name="Guerrero-Gonzalez M.L."/>
            <person name="Marino-Ramirez L."/>
            <person name="Landsman D."/>
            <person name="Rodriguez-Kessler M."/>
            <person name="Delgado-Sanchez P."/>
        </authorList>
    </citation>
    <scope>NUCLEOTIDE SEQUENCE</scope>
    <source>
        <tissue evidence="1">Cladode</tissue>
    </source>
</reference>